<dbReference type="InterPro" id="IPR029962">
    <property type="entry name" value="TBL"/>
</dbReference>
<dbReference type="Pfam" id="PF13839">
    <property type="entry name" value="PC-Esterase"/>
    <property type="match status" value="1"/>
</dbReference>
<protein>
    <submittedName>
        <fullName evidence="10">Protein trichome birefringence-like 11</fullName>
    </submittedName>
</protein>
<dbReference type="GO" id="GO:0005794">
    <property type="term" value="C:Golgi apparatus"/>
    <property type="evidence" value="ECO:0007669"/>
    <property type="project" value="TreeGrafter"/>
</dbReference>
<organism evidence="10 11">
    <name type="scientific">Striga hermonthica</name>
    <name type="common">Purple witchweed</name>
    <name type="synonym">Buchnera hermonthica</name>
    <dbReference type="NCBI Taxonomy" id="68872"/>
    <lineage>
        <taxon>Eukaryota</taxon>
        <taxon>Viridiplantae</taxon>
        <taxon>Streptophyta</taxon>
        <taxon>Embryophyta</taxon>
        <taxon>Tracheophyta</taxon>
        <taxon>Spermatophyta</taxon>
        <taxon>Magnoliopsida</taxon>
        <taxon>eudicotyledons</taxon>
        <taxon>Gunneridae</taxon>
        <taxon>Pentapetalae</taxon>
        <taxon>asterids</taxon>
        <taxon>lamiids</taxon>
        <taxon>Lamiales</taxon>
        <taxon>Orobanchaceae</taxon>
        <taxon>Buchnereae</taxon>
        <taxon>Striga</taxon>
    </lineage>
</organism>
<keyword evidence="11" id="KW-1185">Reference proteome</keyword>
<gene>
    <name evidence="10" type="ORF">SHERM_23810</name>
</gene>
<keyword evidence="4" id="KW-0735">Signal-anchor</keyword>
<dbReference type="PANTHER" id="PTHR32285:SF213">
    <property type="entry name" value="PROTEIN TRICHOME BIREFRINGENCE-LIKE 11"/>
    <property type="match status" value="1"/>
</dbReference>
<comment type="similarity">
    <text evidence="2">Belongs to the PC-esterase family. TBL subfamily.</text>
</comment>
<keyword evidence="5 7" id="KW-1133">Transmembrane helix</keyword>
<keyword evidence="6 7" id="KW-0472">Membrane</keyword>
<dbReference type="AlphaFoldDB" id="A0A9N7NAP3"/>
<comment type="caution">
    <text evidence="10">The sequence shown here is derived from an EMBL/GenBank/DDBJ whole genome shotgun (WGS) entry which is preliminary data.</text>
</comment>
<dbReference type="EMBL" id="CACSLK010027752">
    <property type="protein sequence ID" value="CAA0828115.1"/>
    <property type="molecule type" value="Genomic_DNA"/>
</dbReference>
<dbReference type="Pfam" id="PF14416">
    <property type="entry name" value="PMR5N"/>
    <property type="match status" value="1"/>
</dbReference>
<evidence type="ECO:0000313" key="10">
    <source>
        <dbReference type="EMBL" id="CAA0828115.1"/>
    </source>
</evidence>
<evidence type="ECO:0000256" key="6">
    <source>
        <dbReference type="ARBA" id="ARBA00023136"/>
    </source>
</evidence>
<reference evidence="10" key="1">
    <citation type="submission" date="2019-12" db="EMBL/GenBank/DDBJ databases">
        <authorList>
            <person name="Scholes J."/>
        </authorList>
    </citation>
    <scope>NUCLEOTIDE SEQUENCE</scope>
</reference>
<evidence type="ECO:0000256" key="3">
    <source>
        <dbReference type="ARBA" id="ARBA00022692"/>
    </source>
</evidence>
<evidence type="ECO:0000256" key="4">
    <source>
        <dbReference type="ARBA" id="ARBA00022968"/>
    </source>
</evidence>
<dbReference type="Proteomes" id="UP001153555">
    <property type="component" value="Unassembled WGS sequence"/>
</dbReference>
<proteinExistence type="inferred from homology"/>
<evidence type="ECO:0000256" key="2">
    <source>
        <dbReference type="ARBA" id="ARBA00007727"/>
    </source>
</evidence>
<feature type="transmembrane region" description="Helical" evidence="7">
    <location>
        <begin position="21"/>
        <end position="40"/>
    </location>
</feature>
<accession>A0A9N7NAP3</accession>
<evidence type="ECO:0000313" key="11">
    <source>
        <dbReference type="Proteomes" id="UP001153555"/>
    </source>
</evidence>
<dbReference type="GO" id="GO:0016020">
    <property type="term" value="C:membrane"/>
    <property type="evidence" value="ECO:0007669"/>
    <property type="project" value="UniProtKB-SubCell"/>
</dbReference>
<dbReference type="InterPro" id="IPR026057">
    <property type="entry name" value="TBL_C"/>
</dbReference>
<evidence type="ECO:0000256" key="5">
    <source>
        <dbReference type="ARBA" id="ARBA00022989"/>
    </source>
</evidence>
<evidence type="ECO:0000256" key="1">
    <source>
        <dbReference type="ARBA" id="ARBA00004167"/>
    </source>
</evidence>
<feature type="domain" description="Trichome birefringence-like N-terminal" evidence="9">
    <location>
        <begin position="80"/>
        <end position="131"/>
    </location>
</feature>
<evidence type="ECO:0000259" key="8">
    <source>
        <dbReference type="Pfam" id="PF13839"/>
    </source>
</evidence>
<sequence length="435" mass="49734">MSHMEFFKKFKLLKAQEAANPGVLGCFFFSLCVILALFVLDYRILAGLQGQLFSVPWFRSNSSALKSSKVGFLERGGGYCDIFDGDWVWDESYPLYQSQDCALLDEGFRCTENGRPDKFYTKWRWQPKDCNLPRFDAKIMLENLRDKRLVFVGDSIGRNQWESLLCMLSSVITNKTSIYEVNGNPITKHTGSLIFKFRDFNCTVEYYRAPFLVLQSRAPVGAPKSVKMTIKLDKMDWSSVQWKGADLLVFNTGHWWNPEKTTNVGCYFQEGAEIKMKMSVENALQRSMKTLTDWISREVNLSKTHLIFRAYAPVHFSGGDWKTGGNCHLETIPNLSKPSQLSETYSEYKAVLHGLSEHIRKKTIELLNVTGMTSHRKDGHASLYYLGPTEGPAPLRRQDCSHWCLPGVPDSWNELLYAVFLRRAIVRGSGFVLKL</sequence>
<evidence type="ECO:0000256" key="7">
    <source>
        <dbReference type="SAM" id="Phobius"/>
    </source>
</evidence>
<evidence type="ECO:0000259" key="9">
    <source>
        <dbReference type="Pfam" id="PF14416"/>
    </source>
</evidence>
<comment type="subcellular location">
    <subcellularLocation>
        <location evidence="1">Membrane</location>
        <topology evidence="1">Single-pass membrane protein</topology>
    </subcellularLocation>
</comment>
<name>A0A9N7NAP3_STRHE</name>
<feature type="domain" description="Trichome birefringence-like C-terminal" evidence="8">
    <location>
        <begin position="132"/>
        <end position="418"/>
    </location>
</feature>
<dbReference type="PANTHER" id="PTHR32285">
    <property type="entry name" value="PROTEIN TRICHOME BIREFRINGENCE-LIKE 9-RELATED"/>
    <property type="match status" value="1"/>
</dbReference>
<dbReference type="InterPro" id="IPR025846">
    <property type="entry name" value="TBL_N"/>
</dbReference>
<dbReference type="GO" id="GO:0016413">
    <property type="term" value="F:O-acetyltransferase activity"/>
    <property type="evidence" value="ECO:0007669"/>
    <property type="project" value="InterPro"/>
</dbReference>
<dbReference type="OrthoDB" id="630188at2759"/>
<keyword evidence="3 7" id="KW-0812">Transmembrane</keyword>